<organism evidence="2 3">
    <name type="scientific">Macrosiphum euphorbiae</name>
    <name type="common">potato aphid</name>
    <dbReference type="NCBI Taxonomy" id="13131"/>
    <lineage>
        <taxon>Eukaryota</taxon>
        <taxon>Metazoa</taxon>
        <taxon>Ecdysozoa</taxon>
        <taxon>Arthropoda</taxon>
        <taxon>Hexapoda</taxon>
        <taxon>Insecta</taxon>
        <taxon>Pterygota</taxon>
        <taxon>Neoptera</taxon>
        <taxon>Paraneoptera</taxon>
        <taxon>Hemiptera</taxon>
        <taxon>Sternorrhyncha</taxon>
        <taxon>Aphidomorpha</taxon>
        <taxon>Aphidoidea</taxon>
        <taxon>Aphididae</taxon>
        <taxon>Macrosiphini</taxon>
        <taxon>Macrosiphum</taxon>
    </lineage>
</organism>
<gene>
    <name evidence="2" type="ORF">MEUPH1_LOCUS14831</name>
</gene>
<proteinExistence type="predicted"/>
<protein>
    <submittedName>
        <fullName evidence="2">Uncharacterized protein</fullName>
    </submittedName>
</protein>
<accession>A0AAV0WV62</accession>
<feature type="signal peptide" evidence="1">
    <location>
        <begin position="1"/>
        <end position="20"/>
    </location>
</feature>
<comment type="caution">
    <text evidence="2">The sequence shown here is derived from an EMBL/GenBank/DDBJ whole genome shotgun (WGS) entry which is preliminary data.</text>
</comment>
<reference evidence="2 3" key="1">
    <citation type="submission" date="2023-01" db="EMBL/GenBank/DDBJ databases">
        <authorList>
            <person name="Whitehead M."/>
        </authorList>
    </citation>
    <scope>NUCLEOTIDE SEQUENCE [LARGE SCALE GENOMIC DNA]</scope>
</reference>
<feature type="chain" id="PRO_5043449159" evidence="1">
    <location>
        <begin position="21"/>
        <end position="281"/>
    </location>
</feature>
<keyword evidence="1" id="KW-0732">Signal</keyword>
<evidence type="ECO:0000313" key="3">
    <source>
        <dbReference type="Proteomes" id="UP001160148"/>
    </source>
</evidence>
<name>A0AAV0WV62_9HEMI</name>
<dbReference type="AlphaFoldDB" id="A0AAV0WV62"/>
<dbReference type="EMBL" id="CARXXK010000002">
    <property type="protein sequence ID" value="CAI6359417.1"/>
    <property type="molecule type" value="Genomic_DNA"/>
</dbReference>
<keyword evidence="3" id="KW-1185">Reference proteome</keyword>
<evidence type="ECO:0000313" key="2">
    <source>
        <dbReference type="EMBL" id="CAI6359417.1"/>
    </source>
</evidence>
<sequence length="281" mass="32660">MEYNMVANILIFFTIISSLAANSGSVAEIKRTVLNRFSVCPPFGKKAKFEVETIHTKSLMYGCAYMGNENLLSIAPMFHLWLERPEQSFGHGHCDNMQNMEHFMFECLSEHDRPTNKDESEMNWQYISLLEHNAESMQFKTKTRTYRCALYDVYDEDDRKIRRIRMVISKPVKGEKFDVSQCNGLSDILARDLLPIIPEGHRYWPDGSLYIYLLGRKAKIFYPNTKKPEFPVINRQTTATSFPSTTTTIRRPTITTTTTTYVPLPRVDSKDRIYLFSNIYP</sequence>
<evidence type="ECO:0000256" key="1">
    <source>
        <dbReference type="SAM" id="SignalP"/>
    </source>
</evidence>
<dbReference type="Proteomes" id="UP001160148">
    <property type="component" value="Unassembled WGS sequence"/>
</dbReference>